<keyword evidence="3" id="KW-1185">Reference proteome</keyword>
<accession>A0A7U2HZ82</accession>
<feature type="region of interest" description="Disordered" evidence="1">
    <location>
        <begin position="208"/>
        <end position="246"/>
    </location>
</feature>
<feature type="compositionally biased region" description="Acidic residues" evidence="1">
    <location>
        <begin position="229"/>
        <end position="238"/>
    </location>
</feature>
<dbReference type="Proteomes" id="UP000663193">
    <property type="component" value="Chromosome 4"/>
</dbReference>
<evidence type="ECO:0000313" key="2">
    <source>
        <dbReference type="EMBL" id="QRC94081.1"/>
    </source>
</evidence>
<feature type="region of interest" description="Disordered" evidence="1">
    <location>
        <begin position="1"/>
        <end position="27"/>
    </location>
</feature>
<dbReference type="VEuPathDB" id="FungiDB:JI435_430180"/>
<feature type="region of interest" description="Disordered" evidence="1">
    <location>
        <begin position="72"/>
        <end position="95"/>
    </location>
</feature>
<evidence type="ECO:0000313" key="3">
    <source>
        <dbReference type="Proteomes" id="UP000663193"/>
    </source>
</evidence>
<reference evidence="3" key="1">
    <citation type="journal article" date="2021" name="BMC Genomics">
        <title>Chromosome-level genome assembly and manually-curated proteome of model necrotroph Parastagonospora nodorum Sn15 reveals a genome-wide trove of candidate effector homologs, and redundancy of virulence-related functions within an accessory chromosome.</title>
        <authorList>
            <person name="Bertazzoni S."/>
            <person name="Jones D.A.B."/>
            <person name="Phan H.T."/>
            <person name="Tan K.-C."/>
            <person name="Hane J.K."/>
        </authorList>
    </citation>
    <scope>NUCLEOTIDE SEQUENCE [LARGE SCALE GENOMIC DNA]</scope>
    <source>
        <strain evidence="3">SN15 / ATCC MYA-4574 / FGSC 10173)</strain>
    </source>
</reference>
<dbReference type="AlphaFoldDB" id="A0A7U2HZ82"/>
<evidence type="ECO:0000256" key="1">
    <source>
        <dbReference type="SAM" id="MobiDB-lite"/>
    </source>
</evidence>
<dbReference type="RefSeq" id="XP_001797701.1">
    <property type="nucleotide sequence ID" value="XM_001797649.1"/>
</dbReference>
<name>A0A7U2HZ82_PHANO</name>
<gene>
    <name evidence="2" type="ORF">JI435_430180</name>
</gene>
<sequence length="246" mass="27502">MAHNLQPHGSQNSFLEQLHEHASTAPRAEAVEKSAFALRKSNSVEAAEKPAFAPPIYSFADETGKQRHAFTAAPGPAVNAPPTIRRRDPSEYMSEPGRVPRLYDYLPDFEANLKAQRDRIDFKGLAATMKAIVDEQERVLEGVKSILQTPVARRKSHFIRSDEEEERIQAGRRALTEQRERSIERQDELMRKFKALLLVPPPILRAQQAASSGEAVGCREGYDAKPEDGEGESSDEDTAERGERVK</sequence>
<dbReference type="KEGG" id="pno:SNOG_07363"/>
<organism evidence="2 3">
    <name type="scientific">Phaeosphaeria nodorum (strain SN15 / ATCC MYA-4574 / FGSC 10173)</name>
    <name type="common">Glume blotch fungus</name>
    <name type="synonym">Parastagonospora nodorum</name>
    <dbReference type="NCBI Taxonomy" id="321614"/>
    <lineage>
        <taxon>Eukaryota</taxon>
        <taxon>Fungi</taxon>
        <taxon>Dikarya</taxon>
        <taxon>Ascomycota</taxon>
        <taxon>Pezizomycotina</taxon>
        <taxon>Dothideomycetes</taxon>
        <taxon>Pleosporomycetidae</taxon>
        <taxon>Pleosporales</taxon>
        <taxon>Pleosporineae</taxon>
        <taxon>Phaeosphaeriaceae</taxon>
        <taxon>Parastagonospora</taxon>
    </lineage>
</organism>
<protein>
    <submittedName>
        <fullName evidence="2">Uncharacterized protein</fullName>
    </submittedName>
</protein>
<proteinExistence type="predicted"/>
<dbReference type="EMBL" id="CP069026">
    <property type="protein sequence ID" value="QRC94081.1"/>
    <property type="molecule type" value="Genomic_DNA"/>
</dbReference>